<keyword evidence="10" id="KW-1185">Reference proteome</keyword>
<dbReference type="CDD" id="cd06261">
    <property type="entry name" value="TM_PBP2"/>
    <property type="match status" value="1"/>
</dbReference>
<organism evidence="9 10">
    <name type="scientific">Psychrobacter aestuarii</name>
    <dbReference type="NCBI Taxonomy" id="556327"/>
    <lineage>
        <taxon>Bacteria</taxon>
        <taxon>Pseudomonadati</taxon>
        <taxon>Pseudomonadota</taxon>
        <taxon>Gammaproteobacteria</taxon>
        <taxon>Moraxellales</taxon>
        <taxon>Moraxellaceae</taxon>
        <taxon>Psychrobacter</taxon>
    </lineage>
</organism>
<keyword evidence="3" id="KW-1003">Cell membrane</keyword>
<evidence type="ECO:0000256" key="6">
    <source>
        <dbReference type="ARBA" id="ARBA00023136"/>
    </source>
</evidence>
<evidence type="ECO:0000313" key="10">
    <source>
        <dbReference type="Proteomes" id="UP001501787"/>
    </source>
</evidence>
<dbReference type="PANTHER" id="PTHR43386">
    <property type="entry name" value="OLIGOPEPTIDE TRANSPORT SYSTEM PERMEASE PROTEIN APPC"/>
    <property type="match status" value="1"/>
</dbReference>
<dbReference type="InterPro" id="IPR000515">
    <property type="entry name" value="MetI-like"/>
</dbReference>
<evidence type="ECO:0000256" key="2">
    <source>
        <dbReference type="ARBA" id="ARBA00022448"/>
    </source>
</evidence>
<evidence type="ECO:0000256" key="5">
    <source>
        <dbReference type="ARBA" id="ARBA00022989"/>
    </source>
</evidence>
<proteinExistence type="inferred from homology"/>
<accession>A0ABN0VJU0</accession>
<protein>
    <submittedName>
        <fullName evidence="9">ABC transporter permease</fullName>
    </submittedName>
</protein>
<feature type="transmembrane region" description="Helical" evidence="7">
    <location>
        <begin position="20"/>
        <end position="39"/>
    </location>
</feature>
<name>A0ABN0VJU0_9GAMM</name>
<dbReference type="PANTHER" id="PTHR43386:SF1">
    <property type="entry name" value="D,D-DIPEPTIDE TRANSPORT SYSTEM PERMEASE PROTEIN DDPC-RELATED"/>
    <property type="match status" value="1"/>
</dbReference>
<keyword evidence="4 7" id="KW-0812">Transmembrane</keyword>
<feature type="transmembrane region" description="Helical" evidence="7">
    <location>
        <begin position="198"/>
        <end position="224"/>
    </location>
</feature>
<dbReference type="SUPFAM" id="SSF161098">
    <property type="entry name" value="MetI-like"/>
    <property type="match status" value="1"/>
</dbReference>
<keyword evidence="5 7" id="KW-1133">Transmembrane helix</keyword>
<dbReference type="PROSITE" id="PS50928">
    <property type="entry name" value="ABC_TM1"/>
    <property type="match status" value="1"/>
</dbReference>
<keyword evidence="6 7" id="KW-0472">Membrane</keyword>
<feature type="transmembrane region" description="Helical" evidence="7">
    <location>
        <begin position="244"/>
        <end position="266"/>
    </location>
</feature>
<feature type="transmembrane region" description="Helical" evidence="7">
    <location>
        <begin position="77"/>
        <end position="101"/>
    </location>
</feature>
<dbReference type="InterPro" id="IPR035906">
    <property type="entry name" value="MetI-like_sf"/>
</dbReference>
<sequence length="271" mass="29717">MTVLMTAFISIKDLSIGQKAGGALFVLLLAFAFLQPLYYPMDASLQNLDGTLQAASAHHWLGTDHFGRDMLARIASAIRLSLTLIVLSVSVALFFGVLAGVTSGYFGGWIDAVCSFVCDIIMALPGLLFVLLFAAIAPNSFWSLYLGISLVLWVEFFRMVRAMTRTIANSGEVECSRLMGMDFLYCFKRHFLPKILPVLATLSAFAAANAVLALATLGFVNVGLRPPTAELGLMMTELFPYYYQAPWVFLQPIVMVFILVFSLQLLSGKIQ</sequence>
<dbReference type="EMBL" id="BAAAFR010000001">
    <property type="protein sequence ID" value="GAA0307796.1"/>
    <property type="molecule type" value="Genomic_DNA"/>
</dbReference>
<comment type="caution">
    <text evidence="9">The sequence shown here is derived from an EMBL/GenBank/DDBJ whole genome shotgun (WGS) entry which is preliminary data.</text>
</comment>
<evidence type="ECO:0000259" key="8">
    <source>
        <dbReference type="PROSITE" id="PS50928"/>
    </source>
</evidence>
<feature type="transmembrane region" description="Helical" evidence="7">
    <location>
        <begin position="113"/>
        <end position="136"/>
    </location>
</feature>
<dbReference type="Gene3D" id="1.10.3720.10">
    <property type="entry name" value="MetI-like"/>
    <property type="match status" value="1"/>
</dbReference>
<evidence type="ECO:0000256" key="1">
    <source>
        <dbReference type="ARBA" id="ARBA00004651"/>
    </source>
</evidence>
<reference evidence="9 10" key="1">
    <citation type="journal article" date="2019" name="Int. J. Syst. Evol. Microbiol.">
        <title>The Global Catalogue of Microorganisms (GCM) 10K type strain sequencing project: providing services to taxonomists for standard genome sequencing and annotation.</title>
        <authorList>
            <consortium name="The Broad Institute Genomics Platform"/>
            <consortium name="The Broad Institute Genome Sequencing Center for Infectious Disease"/>
            <person name="Wu L."/>
            <person name="Ma J."/>
        </authorList>
    </citation>
    <scope>NUCLEOTIDE SEQUENCE [LARGE SCALE GENOMIC DNA]</scope>
    <source>
        <strain evidence="9 10">JCM 16343</strain>
    </source>
</reference>
<comment type="subcellular location">
    <subcellularLocation>
        <location evidence="1 7">Cell membrane</location>
        <topology evidence="1 7">Multi-pass membrane protein</topology>
    </subcellularLocation>
</comment>
<keyword evidence="2 7" id="KW-0813">Transport</keyword>
<gene>
    <name evidence="9" type="ORF">GCM10009129_01100</name>
</gene>
<evidence type="ECO:0000313" key="9">
    <source>
        <dbReference type="EMBL" id="GAA0307796.1"/>
    </source>
</evidence>
<dbReference type="Proteomes" id="UP001501787">
    <property type="component" value="Unassembled WGS sequence"/>
</dbReference>
<evidence type="ECO:0000256" key="3">
    <source>
        <dbReference type="ARBA" id="ARBA00022475"/>
    </source>
</evidence>
<dbReference type="InterPro" id="IPR050366">
    <property type="entry name" value="BP-dependent_transpt_permease"/>
</dbReference>
<evidence type="ECO:0000256" key="7">
    <source>
        <dbReference type="RuleBase" id="RU363032"/>
    </source>
</evidence>
<dbReference type="Pfam" id="PF00528">
    <property type="entry name" value="BPD_transp_1"/>
    <property type="match status" value="1"/>
</dbReference>
<feature type="transmembrane region" description="Helical" evidence="7">
    <location>
        <begin position="142"/>
        <end position="160"/>
    </location>
</feature>
<dbReference type="RefSeq" id="WP_265090595.1">
    <property type="nucleotide sequence ID" value="NZ_BAAAFR010000001.1"/>
</dbReference>
<evidence type="ECO:0000256" key="4">
    <source>
        <dbReference type="ARBA" id="ARBA00022692"/>
    </source>
</evidence>
<feature type="domain" description="ABC transmembrane type-1" evidence="8">
    <location>
        <begin position="78"/>
        <end position="267"/>
    </location>
</feature>
<comment type="similarity">
    <text evidence="7">Belongs to the binding-protein-dependent transport system permease family.</text>
</comment>